<evidence type="ECO:0000256" key="16">
    <source>
        <dbReference type="ARBA" id="ARBA00030592"/>
    </source>
</evidence>
<comment type="catalytic activity">
    <reaction evidence="20">
        <text>(6R)-5,10-methylenetetrahydrofolyl-(gamma-L-Glu)(n) + L-glutamate + ATP = (6R)-5,10-methylenetetrahydrofolyl-(gamma-L-Glu)(n+1) + ADP + phosphate + H(+)</text>
        <dbReference type="Rhea" id="RHEA:51912"/>
        <dbReference type="Rhea" id="RHEA-COMP:13257"/>
        <dbReference type="Rhea" id="RHEA-COMP:13258"/>
        <dbReference type="ChEBI" id="CHEBI:15378"/>
        <dbReference type="ChEBI" id="CHEBI:29985"/>
        <dbReference type="ChEBI" id="CHEBI:30616"/>
        <dbReference type="ChEBI" id="CHEBI:43474"/>
        <dbReference type="ChEBI" id="CHEBI:136572"/>
        <dbReference type="ChEBI" id="CHEBI:456216"/>
        <dbReference type="EC" id="6.3.2.17"/>
    </reaction>
</comment>
<dbReference type="EC" id="6.3.2.12" evidence="6"/>
<dbReference type="GO" id="GO:0005737">
    <property type="term" value="C:cytoplasm"/>
    <property type="evidence" value="ECO:0007669"/>
    <property type="project" value="TreeGrafter"/>
</dbReference>
<dbReference type="Gene3D" id="3.40.1190.10">
    <property type="entry name" value="Mur-like, catalytic domain"/>
    <property type="match status" value="1"/>
</dbReference>
<dbReference type="PANTHER" id="PTHR11136">
    <property type="entry name" value="FOLYLPOLYGLUTAMATE SYNTHASE-RELATED"/>
    <property type="match status" value="1"/>
</dbReference>
<evidence type="ECO:0000313" key="25">
    <source>
        <dbReference type="EMBL" id="AXJ00632.1"/>
    </source>
</evidence>
<comment type="catalytic activity">
    <reaction evidence="19">
        <text>10-formyltetrahydrofolyl-(gamma-L-Glu)(n) + L-glutamate + ATP = 10-formyltetrahydrofolyl-(gamma-L-Glu)(n+1) + ADP + phosphate + H(+)</text>
        <dbReference type="Rhea" id="RHEA:51904"/>
        <dbReference type="Rhea" id="RHEA-COMP:13088"/>
        <dbReference type="Rhea" id="RHEA-COMP:14300"/>
        <dbReference type="ChEBI" id="CHEBI:15378"/>
        <dbReference type="ChEBI" id="CHEBI:29985"/>
        <dbReference type="ChEBI" id="CHEBI:30616"/>
        <dbReference type="ChEBI" id="CHEBI:43474"/>
        <dbReference type="ChEBI" id="CHEBI:134413"/>
        <dbReference type="ChEBI" id="CHEBI:456216"/>
        <dbReference type="EC" id="6.3.2.17"/>
    </reaction>
</comment>
<dbReference type="PROSITE" id="PS01012">
    <property type="entry name" value="FOLYLPOLYGLU_SYNT_2"/>
    <property type="match status" value="1"/>
</dbReference>
<comment type="pathway">
    <text evidence="3">Cofactor biosynthesis; tetrahydrofolate biosynthesis; 7,8-dihydrofolate from 2-amino-4-hydroxy-6-hydroxymethyl-7,8-dihydropteridine diphosphate and 4-aminobenzoate: step 2/2.</text>
</comment>
<proteinExistence type="inferred from homology"/>
<dbReference type="EMBL" id="CP027806">
    <property type="protein sequence ID" value="AXJ00632.1"/>
    <property type="molecule type" value="Genomic_DNA"/>
</dbReference>
<evidence type="ECO:0000259" key="23">
    <source>
        <dbReference type="Pfam" id="PF02875"/>
    </source>
</evidence>
<evidence type="ECO:0000256" key="11">
    <source>
        <dbReference type="ARBA" id="ARBA00022741"/>
    </source>
</evidence>
<dbReference type="InterPro" id="IPR001645">
    <property type="entry name" value="Folylpolyglutamate_synth"/>
</dbReference>
<evidence type="ECO:0000256" key="6">
    <source>
        <dbReference type="ARBA" id="ARBA00013023"/>
    </source>
</evidence>
<reference evidence="25 26" key="1">
    <citation type="submission" date="2018-03" db="EMBL/GenBank/DDBJ databases">
        <title>Phenotypic and genomic properties of Cyclonatronum proteinivorum gen. nov., sp. nov., a haloalkaliphilic bacteroidete from soda lakes possessing Na+-translocating rhodopsin.</title>
        <authorList>
            <person name="Toshchakov S.V."/>
            <person name="Korzhenkov A."/>
            <person name="Samarov N.I."/>
            <person name="Kublanov I.V."/>
            <person name="Muntyan M.S."/>
            <person name="Sorokin D.Y."/>
        </authorList>
    </citation>
    <scope>NUCLEOTIDE SEQUENCE [LARGE SCALE GENOMIC DNA]</scope>
    <source>
        <strain evidence="25 26">Omega</strain>
    </source>
</reference>
<evidence type="ECO:0000256" key="1">
    <source>
        <dbReference type="ARBA" id="ARBA00001946"/>
    </source>
</evidence>
<dbReference type="GO" id="GO:0046872">
    <property type="term" value="F:metal ion binding"/>
    <property type="evidence" value="ECO:0007669"/>
    <property type="project" value="UniProtKB-KW"/>
</dbReference>
<evidence type="ECO:0000256" key="15">
    <source>
        <dbReference type="ARBA" id="ARBA00030048"/>
    </source>
</evidence>
<gene>
    <name evidence="25" type="ORF">CYPRO_1376</name>
</gene>
<keyword evidence="26" id="KW-1185">Reference proteome</keyword>
<evidence type="ECO:0000256" key="22">
    <source>
        <dbReference type="PIRNR" id="PIRNR001563"/>
    </source>
</evidence>
<name>A0A345UJI0_9BACT</name>
<evidence type="ECO:0000256" key="4">
    <source>
        <dbReference type="ARBA" id="ARBA00005150"/>
    </source>
</evidence>
<dbReference type="PIRSF" id="PIRSF001563">
    <property type="entry name" value="Folylpolyglu_synth"/>
    <property type="match status" value="1"/>
</dbReference>
<dbReference type="SUPFAM" id="SSF53623">
    <property type="entry name" value="MurD-like peptide ligases, catalytic domain"/>
    <property type="match status" value="1"/>
</dbReference>
<dbReference type="SUPFAM" id="SSF53244">
    <property type="entry name" value="MurD-like peptide ligases, peptide-binding domain"/>
    <property type="match status" value="1"/>
</dbReference>
<evidence type="ECO:0000256" key="9">
    <source>
        <dbReference type="ARBA" id="ARBA00022598"/>
    </source>
</evidence>
<keyword evidence="12 22" id="KW-0067">ATP-binding</keyword>
<dbReference type="PANTHER" id="PTHR11136:SF0">
    <property type="entry name" value="DIHYDROFOLATE SYNTHETASE-RELATED"/>
    <property type="match status" value="1"/>
</dbReference>
<keyword evidence="10" id="KW-0479">Metal-binding</keyword>
<accession>A0A345UJI0</accession>
<comment type="pathway">
    <text evidence="4">Cofactor biosynthesis; tetrahydrofolylpolyglutamate biosynthesis.</text>
</comment>
<dbReference type="Proteomes" id="UP000254808">
    <property type="component" value="Chromosome"/>
</dbReference>
<keyword evidence="11 22" id="KW-0547">Nucleotide-binding</keyword>
<dbReference type="RefSeq" id="WP_114983907.1">
    <property type="nucleotide sequence ID" value="NZ_CP027806.1"/>
</dbReference>
<dbReference type="GO" id="GO:0046656">
    <property type="term" value="P:folic acid biosynthetic process"/>
    <property type="evidence" value="ECO:0007669"/>
    <property type="project" value="UniProtKB-KW"/>
</dbReference>
<evidence type="ECO:0000256" key="12">
    <source>
        <dbReference type="ARBA" id="ARBA00022840"/>
    </source>
</evidence>
<dbReference type="GO" id="GO:0005524">
    <property type="term" value="F:ATP binding"/>
    <property type="evidence" value="ECO:0007669"/>
    <property type="project" value="UniProtKB-KW"/>
</dbReference>
<dbReference type="FunFam" id="3.40.1190.10:FF:000011">
    <property type="entry name" value="Folylpolyglutamate synthase/dihydrofolate synthase"/>
    <property type="match status" value="1"/>
</dbReference>
<dbReference type="AlphaFoldDB" id="A0A345UJI0"/>
<dbReference type="InterPro" id="IPR036615">
    <property type="entry name" value="Mur_ligase_C_dom_sf"/>
</dbReference>
<dbReference type="InterPro" id="IPR013221">
    <property type="entry name" value="Mur_ligase_cen"/>
</dbReference>
<protein>
    <recommendedName>
        <fullName evidence="8">Dihydrofolate synthase/folylpolyglutamate synthase</fullName>
        <ecNumber evidence="6">6.3.2.12</ecNumber>
        <ecNumber evidence="7">6.3.2.17</ecNumber>
    </recommendedName>
    <alternativeName>
        <fullName evidence="17">Folylpoly-gamma-glutamate synthetase-dihydrofolate synthetase</fullName>
    </alternativeName>
    <alternativeName>
        <fullName evidence="15">Folylpolyglutamate synthetase</fullName>
    </alternativeName>
    <alternativeName>
        <fullName evidence="16">Tetrahydrofolylpolyglutamate synthase</fullName>
    </alternativeName>
</protein>
<keyword evidence="9 22" id="KW-0436">Ligase</keyword>
<comment type="catalytic activity">
    <reaction evidence="18">
        <text>(6S)-5,6,7,8-tetrahydrofolyl-(gamma-L-Glu)(n) + L-glutamate + ATP = (6S)-5,6,7,8-tetrahydrofolyl-(gamma-L-Glu)(n+1) + ADP + phosphate + H(+)</text>
        <dbReference type="Rhea" id="RHEA:10580"/>
        <dbReference type="Rhea" id="RHEA-COMP:14738"/>
        <dbReference type="Rhea" id="RHEA-COMP:14740"/>
        <dbReference type="ChEBI" id="CHEBI:15378"/>
        <dbReference type="ChEBI" id="CHEBI:29985"/>
        <dbReference type="ChEBI" id="CHEBI:30616"/>
        <dbReference type="ChEBI" id="CHEBI:43474"/>
        <dbReference type="ChEBI" id="CHEBI:141005"/>
        <dbReference type="ChEBI" id="CHEBI:456216"/>
        <dbReference type="EC" id="6.3.2.17"/>
    </reaction>
</comment>
<comment type="cofactor">
    <cofactor evidence="1">
        <name>Mg(2+)</name>
        <dbReference type="ChEBI" id="CHEBI:18420"/>
    </cofactor>
</comment>
<feature type="domain" description="Mur ligase C-terminal" evidence="23">
    <location>
        <begin position="300"/>
        <end position="403"/>
    </location>
</feature>
<evidence type="ECO:0000313" key="26">
    <source>
        <dbReference type="Proteomes" id="UP000254808"/>
    </source>
</evidence>
<keyword evidence="13" id="KW-0460">Magnesium</keyword>
<dbReference type="EC" id="6.3.2.17" evidence="7"/>
<dbReference type="InterPro" id="IPR004101">
    <property type="entry name" value="Mur_ligase_C"/>
</dbReference>
<evidence type="ECO:0000256" key="10">
    <source>
        <dbReference type="ARBA" id="ARBA00022723"/>
    </source>
</evidence>
<evidence type="ECO:0000256" key="14">
    <source>
        <dbReference type="ARBA" id="ARBA00022909"/>
    </source>
</evidence>
<dbReference type="InterPro" id="IPR018109">
    <property type="entry name" value="Folylpolyglutamate_synth_CS"/>
</dbReference>
<comment type="catalytic activity">
    <reaction evidence="21">
        <text>7,8-dihydropteroate + L-glutamate + ATP = 7,8-dihydrofolate + ADP + phosphate + H(+)</text>
        <dbReference type="Rhea" id="RHEA:23584"/>
        <dbReference type="ChEBI" id="CHEBI:15378"/>
        <dbReference type="ChEBI" id="CHEBI:17839"/>
        <dbReference type="ChEBI" id="CHEBI:29985"/>
        <dbReference type="ChEBI" id="CHEBI:30616"/>
        <dbReference type="ChEBI" id="CHEBI:43474"/>
        <dbReference type="ChEBI" id="CHEBI:57451"/>
        <dbReference type="ChEBI" id="CHEBI:456216"/>
        <dbReference type="EC" id="6.3.2.12"/>
    </reaction>
</comment>
<evidence type="ECO:0000259" key="24">
    <source>
        <dbReference type="Pfam" id="PF08245"/>
    </source>
</evidence>
<dbReference type="PROSITE" id="PS01011">
    <property type="entry name" value="FOLYLPOLYGLU_SYNT_1"/>
    <property type="match status" value="1"/>
</dbReference>
<evidence type="ECO:0000256" key="17">
    <source>
        <dbReference type="ARBA" id="ARBA00032510"/>
    </source>
</evidence>
<dbReference type="Pfam" id="PF08245">
    <property type="entry name" value="Mur_ligase_M"/>
    <property type="match status" value="1"/>
</dbReference>
<dbReference type="Gene3D" id="3.90.190.20">
    <property type="entry name" value="Mur ligase, C-terminal domain"/>
    <property type="match status" value="1"/>
</dbReference>
<evidence type="ECO:0000256" key="2">
    <source>
        <dbReference type="ARBA" id="ARBA00002714"/>
    </source>
</evidence>
<dbReference type="GO" id="GO:0008841">
    <property type="term" value="F:dihydrofolate synthase activity"/>
    <property type="evidence" value="ECO:0007669"/>
    <property type="project" value="UniProtKB-EC"/>
</dbReference>
<evidence type="ECO:0000256" key="19">
    <source>
        <dbReference type="ARBA" id="ARBA00047808"/>
    </source>
</evidence>
<dbReference type="Pfam" id="PF02875">
    <property type="entry name" value="Mur_ligase_C"/>
    <property type="match status" value="1"/>
</dbReference>
<comment type="similarity">
    <text evidence="5 22">Belongs to the folylpolyglutamate synthase family.</text>
</comment>
<dbReference type="NCBIfam" id="TIGR01499">
    <property type="entry name" value="folC"/>
    <property type="match status" value="1"/>
</dbReference>
<dbReference type="KEGG" id="cprv:CYPRO_1376"/>
<evidence type="ECO:0000256" key="7">
    <source>
        <dbReference type="ARBA" id="ARBA00013025"/>
    </source>
</evidence>
<evidence type="ECO:0000256" key="21">
    <source>
        <dbReference type="ARBA" id="ARBA00049161"/>
    </source>
</evidence>
<feature type="domain" description="Mur ligase central" evidence="24">
    <location>
        <begin position="53"/>
        <end position="192"/>
    </location>
</feature>
<dbReference type="GO" id="GO:0004326">
    <property type="term" value="F:tetrahydrofolylpolyglutamate synthase activity"/>
    <property type="evidence" value="ECO:0007669"/>
    <property type="project" value="UniProtKB-EC"/>
</dbReference>
<evidence type="ECO:0000256" key="18">
    <source>
        <dbReference type="ARBA" id="ARBA00047493"/>
    </source>
</evidence>
<evidence type="ECO:0000256" key="20">
    <source>
        <dbReference type="ARBA" id="ARBA00049035"/>
    </source>
</evidence>
<evidence type="ECO:0000256" key="13">
    <source>
        <dbReference type="ARBA" id="ARBA00022842"/>
    </source>
</evidence>
<keyword evidence="14" id="KW-0289">Folate biosynthesis</keyword>
<organism evidence="25 26">
    <name type="scientific">Cyclonatronum proteinivorum</name>
    <dbReference type="NCBI Taxonomy" id="1457365"/>
    <lineage>
        <taxon>Bacteria</taxon>
        <taxon>Pseudomonadati</taxon>
        <taxon>Balneolota</taxon>
        <taxon>Balneolia</taxon>
        <taxon>Balneolales</taxon>
        <taxon>Cyclonatronaceae</taxon>
        <taxon>Cyclonatronum</taxon>
    </lineage>
</organism>
<evidence type="ECO:0000256" key="5">
    <source>
        <dbReference type="ARBA" id="ARBA00008276"/>
    </source>
</evidence>
<evidence type="ECO:0000256" key="3">
    <source>
        <dbReference type="ARBA" id="ARBA00004799"/>
    </source>
</evidence>
<sequence length="433" mass="47437">MNFSTAAQVHAYINTMPMFASSGRQAARFGLEGITALCEAIGNPQRDLRCIHVAGTNGKGSVCQLLHGVLSHAGYRTGLYTSPHLERVTQRFVVNGTEMSDTELLEFFREHGQAVLECAPTFFELTTAIAFWHFSRQRTDICVIETGLGGRLDATNVITPLVSVITSIGLDHTEILGETLAKIAAEKAGIIKEGVPVVTGKLPPEAFGVIRATARSKGVALHNAADPEPEWENGNVTLRSGIENHNGMLTLYTGFRQPVQRYNIATAVQVLSLLHAAYPVRPELLTKAMAQISASGAFAGRFEQMLPGADVYYDGAHNTEAFSQALQLSRKIAGERKMVLVFSLMRDKLTPELCRLISEFDELFYFEGNYGRTASLSEIQQYLPDTKSFQSVVWSDLKDEALAGNIMLLFSGSLYFYGLAKKMVDSGERAQDV</sequence>
<dbReference type="OrthoDB" id="9809356at2"/>
<evidence type="ECO:0000256" key="8">
    <source>
        <dbReference type="ARBA" id="ARBA00019357"/>
    </source>
</evidence>
<dbReference type="InterPro" id="IPR036565">
    <property type="entry name" value="Mur-like_cat_sf"/>
</dbReference>
<comment type="function">
    <text evidence="2">Functions in two distinct reactions of the de novo folate biosynthetic pathway. Catalyzes the addition of a glutamate residue to dihydropteroate (7,8-dihydropteroate or H2Pte) to form dihydrofolate (7,8-dihydrofolate monoglutamate or H2Pte-Glu). Also catalyzes successive additions of L-glutamate to tetrahydrofolate or 10-formyltetrahydrofolate or 5,10-methylenetetrahydrofolate, leading to folylpolyglutamate derivatives.</text>
</comment>